<dbReference type="PANTHER" id="PTHR46558:SF11">
    <property type="entry name" value="HTH-TYPE TRANSCRIPTIONAL REGULATOR XRE"/>
    <property type="match status" value="1"/>
</dbReference>
<gene>
    <name evidence="3" type="ORF">BLM47_00250</name>
</gene>
<evidence type="ECO:0000313" key="3">
    <source>
        <dbReference type="EMBL" id="PDO11779.1"/>
    </source>
</evidence>
<dbReference type="PROSITE" id="PS50943">
    <property type="entry name" value="HTH_CROC1"/>
    <property type="match status" value="1"/>
</dbReference>
<dbReference type="InterPro" id="IPR010982">
    <property type="entry name" value="Lambda_DNA-bd_dom_sf"/>
</dbReference>
<dbReference type="AlphaFoldDB" id="A0A2A6E4P8"/>
<dbReference type="EMBL" id="MOXJ01000001">
    <property type="protein sequence ID" value="PDO11779.1"/>
    <property type="molecule type" value="Genomic_DNA"/>
</dbReference>
<dbReference type="PANTHER" id="PTHR46558">
    <property type="entry name" value="TRACRIPTIONAL REGULATORY PROTEIN-RELATED-RELATED"/>
    <property type="match status" value="1"/>
</dbReference>
<organism evidence="3 4">
    <name type="scientific">Candidatus Reconcilbacillus cellulovorans</name>
    <dbReference type="NCBI Taxonomy" id="1906605"/>
    <lineage>
        <taxon>Bacteria</taxon>
        <taxon>Bacillati</taxon>
        <taxon>Bacillota</taxon>
        <taxon>Bacilli</taxon>
        <taxon>Bacillales</taxon>
        <taxon>Paenibacillaceae</taxon>
        <taxon>Candidatus Reconcilbacillus</taxon>
    </lineage>
</organism>
<dbReference type="CDD" id="cd00093">
    <property type="entry name" value="HTH_XRE"/>
    <property type="match status" value="1"/>
</dbReference>
<dbReference type="InterPro" id="IPR001387">
    <property type="entry name" value="Cro/C1-type_HTH"/>
</dbReference>
<name>A0A2A6E4P8_9BACL</name>
<reference evidence="3 4" key="1">
    <citation type="submission" date="2016-12" db="EMBL/GenBank/DDBJ databases">
        <title>Candidatus Reconcilibacillus cellulovorans genome.</title>
        <authorList>
            <person name="Kolinko S."/>
            <person name="Wu Y.-W."/>
            <person name="Tachea F."/>
            <person name="Denzel E."/>
            <person name="Hiras J."/>
            <person name="Baecker N."/>
            <person name="Chan L.J."/>
            <person name="Eichorst S.A."/>
            <person name="Frey D."/>
            <person name="Adams P.D."/>
            <person name="Pray T."/>
            <person name="Tanjore D."/>
            <person name="Petzold C.J."/>
            <person name="Gladden J.M."/>
            <person name="Simmons B.A."/>
            <person name="Singer S.W."/>
        </authorList>
    </citation>
    <scope>NUCLEOTIDE SEQUENCE [LARGE SCALE GENOMIC DNA]</scope>
    <source>
        <strain evidence="3">JTherm</strain>
    </source>
</reference>
<keyword evidence="1" id="KW-0238">DNA-binding</keyword>
<dbReference type="Pfam" id="PF01381">
    <property type="entry name" value="HTH_3"/>
    <property type="match status" value="1"/>
</dbReference>
<accession>A0A2A6E4P8</accession>
<comment type="caution">
    <text evidence="3">The sequence shown here is derived from an EMBL/GenBank/DDBJ whole genome shotgun (WGS) entry which is preliminary data.</text>
</comment>
<dbReference type="Gene3D" id="1.10.260.40">
    <property type="entry name" value="lambda repressor-like DNA-binding domains"/>
    <property type="match status" value="1"/>
</dbReference>
<sequence length="141" mass="16640">MDFSERLKMLRTQRGLTQEQLAHALDIPETSVRRWESTGKPPRRERLVKMADFFGVSIDFLLGRDDRTDDTDDPKPNSQFNIPSWATRKDVRDFKKMLEEDAPVMFDGVPLDDEDREKVLKVMEAIFWDAKKRNKRKPVEE</sequence>
<evidence type="ECO:0000256" key="1">
    <source>
        <dbReference type="ARBA" id="ARBA00023125"/>
    </source>
</evidence>
<dbReference type="GO" id="GO:0003677">
    <property type="term" value="F:DNA binding"/>
    <property type="evidence" value="ECO:0007669"/>
    <property type="project" value="UniProtKB-KW"/>
</dbReference>
<evidence type="ECO:0000259" key="2">
    <source>
        <dbReference type="PROSITE" id="PS50943"/>
    </source>
</evidence>
<proteinExistence type="predicted"/>
<dbReference type="SMART" id="SM00530">
    <property type="entry name" value="HTH_XRE"/>
    <property type="match status" value="1"/>
</dbReference>
<feature type="domain" description="HTH cro/C1-type" evidence="2">
    <location>
        <begin position="7"/>
        <end position="61"/>
    </location>
</feature>
<dbReference type="SUPFAM" id="SSF47413">
    <property type="entry name" value="lambda repressor-like DNA-binding domains"/>
    <property type="match status" value="1"/>
</dbReference>
<protein>
    <recommendedName>
        <fullName evidence="2">HTH cro/C1-type domain-containing protein</fullName>
    </recommendedName>
</protein>
<evidence type="ECO:0000313" key="4">
    <source>
        <dbReference type="Proteomes" id="UP000243688"/>
    </source>
</evidence>
<dbReference type="Proteomes" id="UP000243688">
    <property type="component" value="Unassembled WGS sequence"/>
</dbReference>